<protein>
    <recommendedName>
        <fullName evidence="3 10">Beta sliding clamp</fullName>
    </recommendedName>
</protein>
<evidence type="ECO:0000256" key="10">
    <source>
        <dbReference type="PIRNR" id="PIRNR000804"/>
    </source>
</evidence>
<dbReference type="PIRSF" id="PIRSF000804">
    <property type="entry name" value="DNA_pol_III_b"/>
    <property type="match status" value="1"/>
</dbReference>
<dbReference type="RefSeq" id="WP_221250427.1">
    <property type="nucleotide sequence ID" value="NZ_AP024355.1"/>
</dbReference>
<keyword evidence="4 10" id="KW-0963">Cytoplasm</keyword>
<evidence type="ECO:0000313" key="15">
    <source>
        <dbReference type="Proteomes" id="UP001319827"/>
    </source>
</evidence>
<reference evidence="14 15" key="1">
    <citation type="journal article" date="2016" name="C (Basel)">
        <title>Selective Growth of and Electricity Production by Marine Exoelectrogenic Bacteria in Self-Aggregated Hydrogel of Microbially Reduced Graphene Oxide.</title>
        <authorList>
            <person name="Yoshida N."/>
            <person name="Goto Y."/>
            <person name="Miyata Y."/>
        </authorList>
    </citation>
    <scope>NUCLEOTIDE SEQUENCE [LARGE SCALE GENOMIC DNA]</scope>
    <source>
        <strain evidence="14 15">NIT-T3</strain>
    </source>
</reference>
<evidence type="ECO:0000259" key="11">
    <source>
        <dbReference type="Pfam" id="PF00712"/>
    </source>
</evidence>
<dbReference type="Gene3D" id="3.70.10.10">
    <property type="match status" value="1"/>
</dbReference>
<sequence>MQFFIEKEVFLKGLARIQGVVEKRNTIPILSNVLIEARDGQIFLTATDLEVGMRASHPATVETPGRVTVSAKKLYEIIKELPEKEISFLAKDNCWIEIRCGKALFNIVGLSAEEFPYFPQPEKEQFVAISSTLLKEMIDKTAFSISNDETKYNLNGIFFRSTEQQEKAQLTLVATDGHRLSLISRDLGASHIPELQKGVIFPRKGIMELKKMAEEGPSDIHLGFMDNNAVIKKDQTIVVMRLVDGEFPDYSRVIPKANEFAATIPRDLLLHSLRRMSILSSEKSRGVKLFLRTDLLEISSSNPELGDAREDLEIEYQGPELSIGFNARYLMDILQAQDAEKVVLKLKDNLSPGLINPAEETDYLAVVMPMRL</sequence>
<keyword evidence="6 10" id="KW-0548">Nucleotidyltransferase</keyword>
<keyword evidence="7 10" id="KW-0235">DNA replication</keyword>
<dbReference type="SUPFAM" id="SSF55979">
    <property type="entry name" value="DNA clamp"/>
    <property type="match status" value="3"/>
</dbReference>
<evidence type="ECO:0000256" key="8">
    <source>
        <dbReference type="ARBA" id="ARBA00022932"/>
    </source>
</evidence>
<dbReference type="SMART" id="SM00480">
    <property type="entry name" value="POL3Bc"/>
    <property type="match status" value="1"/>
</dbReference>
<dbReference type="InterPro" id="IPR046938">
    <property type="entry name" value="DNA_clamp_sf"/>
</dbReference>
<name>A0ABM8HNB9_9BACT</name>
<dbReference type="Proteomes" id="UP001319827">
    <property type="component" value="Chromosome"/>
</dbReference>
<dbReference type="EMBL" id="AP024355">
    <property type="protein sequence ID" value="BCR02939.1"/>
    <property type="molecule type" value="Genomic_DNA"/>
</dbReference>
<dbReference type="InterPro" id="IPR022635">
    <property type="entry name" value="DNA_polIII_beta_C"/>
</dbReference>
<evidence type="ECO:0000256" key="1">
    <source>
        <dbReference type="ARBA" id="ARBA00004496"/>
    </source>
</evidence>
<feature type="domain" description="DNA polymerase III beta sliding clamp C-terminal" evidence="13">
    <location>
        <begin position="252"/>
        <end position="371"/>
    </location>
</feature>
<proteinExistence type="inferred from homology"/>
<keyword evidence="5 10" id="KW-0808">Transferase</keyword>
<accession>A0ABM8HNB9</accession>
<comment type="subunit">
    <text evidence="10">Forms a ring-shaped head-to-tail homodimer around DNA.</text>
</comment>
<evidence type="ECO:0000256" key="6">
    <source>
        <dbReference type="ARBA" id="ARBA00022695"/>
    </source>
</evidence>
<evidence type="ECO:0000256" key="2">
    <source>
        <dbReference type="ARBA" id="ARBA00010752"/>
    </source>
</evidence>
<reference evidence="14 15" key="2">
    <citation type="journal article" date="2021" name="Int. J. Syst. Evol. Microbiol.">
        <title>Isolation and Polyphasic Characterization of Desulfuromonas versatilis sp. Nov., an Electrogenic Bacteria Capable of Versatile Metabolism Isolated from a Graphene Oxide-Reducing Enrichment Culture.</title>
        <authorList>
            <person name="Xie L."/>
            <person name="Yoshida N."/>
            <person name="Ishii S."/>
            <person name="Meng L."/>
        </authorList>
    </citation>
    <scope>NUCLEOTIDE SEQUENCE [LARGE SCALE GENOMIC DNA]</scope>
    <source>
        <strain evidence="14 15">NIT-T3</strain>
    </source>
</reference>
<evidence type="ECO:0000256" key="9">
    <source>
        <dbReference type="ARBA" id="ARBA00023125"/>
    </source>
</evidence>
<dbReference type="Pfam" id="PF00712">
    <property type="entry name" value="DNA_pol3_beta"/>
    <property type="match status" value="1"/>
</dbReference>
<dbReference type="InterPro" id="IPR001001">
    <property type="entry name" value="DNA_polIII_beta"/>
</dbReference>
<dbReference type="PANTHER" id="PTHR30478:SF0">
    <property type="entry name" value="BETA SLIDING CLAMP"/>
    <property type="match status" value="1"/>
</dbReference>
<keyword evidence="8 10" id="KW-0239">DNA-directed DNA polymerase</keyword>
<dbReference type="InterPro" id="IPR022637">
    <property type="entry name" value="DNA_polIII_beta_cen"/>
</dbReference>
<gene>
    <name evidence="14" type="primary">dnaN</name>
    <name evidence="14" type="ORF">DESUT3_00080</name>
</gene>
<organism evidence="14 15">
    <name type="scientific">Desulfuromonas versatilis</name>
    <dbReference type="NCBI Taxonomy" id="2802975"/>
    <lineage>
        <taxon>Bacteria</taxon>
        <taxon>Pseudomonadati</taxon>
        <taxon>Thermodesulfobacteriota</taxon>
        <taxon>Desulfuromonadia</taxon>
        <taxon>Desulfuromonadales</taxon>
        <taxon>Desulfuromonadaceae</taxon>
        <taxon>Desulfuromonas</taxon>
    </lineage>
</organism>
<evidence type="ECO:0000256" key="5">
    <source>
        <dbReference type="ARBA" id="ARBA00022679"/>
    </source>
</evidence>
<dbReference type="NCBIfam" id="TIGR00663">
    <property type="entry name" value="dnan"/>
    <property type="match status" value="1"/>
</dbReference>
<comment type="subcellular location">
    <subcellularLocation>
        <location evidence="1 10">Cytoplasm</location>
    </subcellularLocation>
</comment>
<dbReference type="InterPro" id="IPR022634">
    <property type="entry name" value="DNA_polIII_beta_N"/>
</dbReference>
<feature type="domain" description="DNA polymerase III beta sliding clamp N-terminal" evidence="11">
    <location>
        <begin position="1"/>
        <end position="118"/>
    </location>
</feature>
<comment type="similarity">
    <text evidence="2 10">Belongs to the beta sliding clamp family.</text>
</comment>
<evidence type="ECO:0000259" key="12">
    <source>
        <dbReference type="Pfam" id="PF02767"/>
    </source>
</evidence>
<evidence type="ECO:0000256" key="7">
    <source>
        <dbReference type="ARBA" id="ARBA00022705"/>
    </source>
</evidence>
<evidence type="ECO:0000313" key="14">
    <source>
        <dbReference type="EMBL" id="BCR02939.1"/>
    </source>
</evidence>
<evidence type="ECO:0000256" key="3">
    <source>
        <dbReference type="ARBA" id="ARBA00021035"/>
    </source>
</evidence>
<dbReference type="Pfam" id="PF02767">
    <property type="entry name" value="DNA_pol3_beta_2"/>
    <property type="match status" value="1"/>
</dbReference>
<keyword evidence="15" id="KW-1185">Reference proteome</keyword>
<evidence type="ECO:0000256" key="4">
    <source>
        <dbReference type="ARBA" id="ARBA00022490"/>
    </source>
</evidence>
<dbReference type="CDD" id="cd00140">
    <property type="entry name" value="beta_clamp"/>
    <property type="match status" value="1"/>
</dbReference>
<dbReference type="PANTHER" id="PTHR30478">
    <property type="entry name" value="DNA POLYMERASE III SUBUNIT BETA"/>
    <property type="match status" value="1"/>
</dbReference>
<evidence type="ECO:0000259" key="13">
    <source>
        <dbReference type="Pfam" id="PF02768"/>
    </source>
</evidence>
<keyword evidence="9" id="KW-0238">DNA-binding</keyword>
<feature type="domain" description="DNA polymerase III beta sliding clamp central" evidence="12">
    <location>
        <begin position="129"/>
        <end position="249"/>
    </location>
</feature>
<dbReference type="Gene3D" id="3.10.150.10">
    <property type="entry name" value="DNA Polymerase III, subunit A, domain 2"/>
    <property type="match status" value="1"/>
</dbReference>
<comment type="function">
    <text evidence="10">Confers DNA tethering and processivity to DNA polymerases and other proteins. Acts as a clamp, forming a ring around DNA (a reaction catalyzed by the clamp-loading complex) which diffuses in an ATP-independent manner freely and bidirectionally along dsDNA. Initially characterized for its ability to contact the catalytic subunit of DNA polymerase III (Pol III), a complex, multichain enzyme responsible for most of the replicative synthesis in bacteria; Pol III exhibits 3'-5' exonuclease proofreading activity. The beta chain is required for initiation of replication as well as for processivity of DNA replication.</text>
</comment>
<dbReference type="Pfam" id="PF02768">
    <property type="entry name" value="DNA_pol3_beta_3"/>
    <property type="match status" value="1"/>
</dbReference>